<keyword evidence="2" id="KW-1185">Reference proteome</keyword>
<dbReference type="AlphaFoldDB" id="A0AB38T4S7"/>
<organism evidence="1 2">
    <name type="scientific">Mesorhizobium ciceri</name>
    <dbReference type="NCBI Taxonomy" id="39645"/>
    <lineage>
        <taxon>Bacteria</taxon>
        <taxon>Pseudomonadati</taxon>
        <taxon>Pseudomonadota</taxon>
        <taxon>Alphaproteobacteria</taxon>
        <taxon>Hyphomicrobiales</taxon>
        <taxon>Phyllobacteriaceae</taxon>
        <taxon>Mesorhizobium</taxon>
    </lineage>
</organism>
<protein>
    <submittedName>
        <fullName evidence="1">Uncharacterized protein</fullName>
    </submittedName>
</protein>
<evidence type="ECO:0000313" key="1">
    <source>
        <dbReference type="EMBL" id="UTU49840.1"/>
    </source>
</evidence>
<dbReference type="EMBL" id="CP088147">
    <property type="protein sequence ID" value="UTU49840.1"/>
    <property type="molecule type" value="Genomic_DNA"/>
</dbReference>
<proteinExistence type="predicted"/>
<dbReference type="RefSeq" id="WP_024503198.1">
    <property type="nucleotide sequence ID" value="NZ_CP088147.1"/>
</dbReference>
<evidence type="ECO:0000313" key="2">
    <source>
        <dbReference type="Proteomes" id="UP001060070"/>
    </source>
</evidence>
<sequence>MLARTVHPCDIHAIARMCGVKLHNSADNRSSGRKPGHCYCKPTVRAIGRRHGEQHLAMVLKLINSTDNGHDLHAATLQAVSAVLLTGEVVLNAALFLAMDEIDLGKLRTAAKALPGSTADVMAGALLALLTGPAIARRIAC</sequence>
<reference evidence="1 2" key="1">
    <citation type="journal article" date="2022" name="Microbiol. Resour. Announc.">
        <title>Complete Genome Sequence of Mesorhizobium ciceri Strain R30, a Rhizobium Used as a Commercial Inoculant for Chickpea in Argentina.</title>
        <authorList>
            <person name="Foresto E."/>
            <person name="Revale S."/>
            <person name="Primo E."/>
            <person name="Nievas F."/>
            <person name="Carezzano E."/>
            <person name="Puente M."/>
            <person name="Alzari P."/>
            <person name="Mart M."/>
            <person name="Ben-Assaya M."/>
            <person name="Mornico D."/>
            <person name="Santoro M."/>
            <person name="Mart F."/>
            <person name="Giordano W."/>
            <person name="Bogino P."/>
        </authorList>
    </citation>
    <scope>NUCLEOTIDE SEQUENCE [LARGE SCALE GENOMIC DNA]</scope>
    <source>
        <strain evidence="1 2">R30</strain>
    </source>
</reference>
<accession>A0AB38T4S7</accession>
<gene>
    <name evidence="1" type="ORF">LRP29_20360</name>
</gene>
<name>A0AB38T4S7_9HYPH</name>
<dbReference type="Proteomes" id="UP001060070">
    <property type="component" value="Chromosome"/>
</dbReference>